<evidence type="ECO:0000256" key="7">
    <source>
        <dbReference type="RuleBase" id="RU363032"/>
    </source>
</evidence>
<feature type="transmembrane region" description="Helical" evidence="7">
    <location>
        <begin position="7"/>
        <end position="26"/>
    </location>
</feature>
<dbReference type="CDD" id="cd06261">
    <property type="entry name" value="TM_PBP2"/>
    <property type="match status" value="1"/>
</dbReference>
<dbReference type="Proteomes" id="UP001564626">
    <property type="component" value="Unassembled WGS sequence"/>
</dbReference>
<evidence type="ECO:0000256" key="3">
    <source>
        <dbReference type="ARBA" id="ARBA00022475"/>
    </source>
</evidence>
<accession>A0ABV4CPS9</accession>
<reference evidence="9 10" key="1">
    <citation type="submission" date="2024-08" db="EMBL/GenBank/DDBJ databases">
        <title>Genome mining of Saccharopolyspora cebuensis PGLac3 from Nigerian medicinal plant.</title>
        <authorList>
            <person name="Ezeobiora C.E."/>
            <person name="Igbokwe N.H."/>
            <person name="Amin D.H."/>
            <person name="Mendie U.E."/>
        </authorList>
    </citation>
    <scope>NUCLEOTIDE SEQUENCE [LARGE SCALE GENOMIC DNA]</scope>
    <source>
        <strain evidence="9 10">PGLac3</strain>
    </source>
</reference>
<comment type="similarity">
    <text evidence="7">Belongs to the binding-protein-dependent transport system permease family.</text>
</comment>
<keyword evidence="5 7" id="KW-1133">Transmembrane helix</keyword>
<keyword evidence="3" id="KW-1003">Cell membrane</keyword>
<feature type="domain" description="ABC transmembrane type-1" evidence="8">
    <location>
        <begin position="100"/>
        <end position="297"/>
    </location>
</feature>
<sequence>MTSGTLLRLALTPVVLVGVVLLAMLLPELTGVDSARSVLAVRYADADPDPAVLAAIRADLGLDRPLPERVLDRLGRLCTGQLGTSWLSGEPVGERIGRAFQVSIGIVVAALVLSFVLGCAAGLLAARRPGSLVDRAVAGSTRLAAALPEFALAPLLVAVFAVGLDLLPSSGWHGPHNAVLPVAALVPVLAAPIAATMRARAAAMARENFAVAAEARGIGRFRLWTRHIAKPALPAVLSVLTYNAAGMIAGTATVEVVFDLPGLGRTLVDAVIAQDLPVVQVGLIVAVAMALLVGALGDALQLVVDPRTRRAAA</sequence>
<evidence type="ECO:0000313" key="10">
    <source>
        <dbReference type="Proteomes" id="UP001564626"/>
    </source>
</evidence>
<dbReference type="RefSeq" id="WP_345368002.1">
    <property type="nucleotide sequence ID" value="NZ_BAABII010000020.1"/>
</dbReference>
<evidence type="ECO:0000259" key="8">
    <source>
        <dbReference type="PROSITE" id="PS50928"/>
    </source>
</evidence>
<evidence type="ECO:0000256" key="5">
    <source>
        <dbReference type="ARBA" id="ARBA00022989"/>
    </source>
</evidence>
<proteinExistence type="inferred from homology"/>
<evidence type="ECO:0000256" key="4">
    <source>
        <dbReference type="ARBA" id="ARBA00022692"/>
    </source>
</evidence>
<organism evidence="9 10">
    <name type="scientific">Saccharopolyspora cebuensis</name>
    <dbReference type="NCBI Taxonomy" id="418759"/>
    <lineage>
        <taxon>Bacteria</taxon>
        <taxon>Bacillati</taxon>
        <taxon>Actinomycetota</taxon>
        <taxon>Actinomycetes</taxon>
        <taxon>Pseudonocardiales</taxon>
        <taxon>Pseudonocardiaceae</taxon>
        <taxon>Saccharopolyspora</taxon>
    </lineage>
</organism>
<dbReference type="SUPFAM" id="SSF161098">
    <property type="entry name" value="MetI-like"/>
    <property type="match status" value="1"/>
</dbReference>
<dbReference type="InterPro" id="IPR000515">
    <property type="entry name" value="MetI-like"/>
</dbReference>
<dbReference type="PANTHER" id="PTHR43163:SF3">
    <property type="entry name" value="PEPTIDE ABC TRANSPORTER PERMEASE PROTEIN"/>
    <property type="match status" value="1"/>
</dbReference>
<feature type="transmembrane region" description="Helical" evidence="7">
    <location>
        <begin position="100"/>
        <end position="125"/>
    </location>
</feature>
<dbReference type="PANTHER" id="PTHR43163">
    <property type="entry name" value="DIPEPTIDE TRANSPORT SYSTEM PERMEASE PROTEIN DPPB-RELATED"/>
    <property type="match status" value="1"/>
</dbReference>
<evidence type="ECO:0000256" key="2">
    <source>
        <dbReference type="ARBA" id="ARBA00022448"/>
    </source>
</evidence>
<feature type="transmembrane region" description="Helical" evidence="7">
    <location>
        <begin position="278"/>
        <end position="300"/>
    </location>
</feature>
<evidence type="ECO:0000313" key="9">
    <source>
        <dbReference type="EMBL" id="MEY8043108.1"/>
    </source>
</evidence>
<keyword evidence="4 7" id="KW-0812">Transmembrane</keyword>
<feature type="transmembrane region" description="Helical" evidence="7">
    <location>
        <begin position="178"/>
        <end position="197"/>
    </location>
</feature>
<name>A0ABV4CPS9_9PSEU</name>
<dbReference type="Pfam" id="PF00528">
    <property type="entry name" value="BPD_transp_1"/>
    <property type="match status" value="1"/>
</dbReference>
<dbReference type="PROSITE" id="PS50928">
    <property type="entry name" value="ABC_TM1"/>
    <property type="match status" value="1"/>
</dbReference>
<comment type="caution">
    <text evidence="9">The sequence shown here is derived from an EMBL/GenBank/DDBJ whole genome shotgun (WGS) entry which is preliminary data.</text>
</comment>
<keyword evidence="10" id="KW-1185">Reference proteome</keyword>
<feature type="transmembrane region" description="Helical" evidence="7">
    <location>
        <begin position="232"/>
        <end position="258"/>
    </location>
</feature>
<dbReference type="InterPro" id="IPR035906">
    <property type="entry name" value="MetI-like_sf"/>
</dbReference>
<keyword evidence="2 7" id="KW-0813">Transport</keyword>
<comment type="subcellular location">
    <subcellularLocation>
        <location evidence="1 7">Cell membrane</location>
        <topology evidence="1 7">Multi-pass membrane protein</topology>
    </subcellularLocation>
</comment>
<dbReference type="EMBL" id="JBGEHV010000077">
    <property type="protein sequence ID" value="MEY8043108.1"/>
    <property type="molecule type" value="Genomic_DNA"/>
</dbReference>
<dbReference type="Gene3D" id="1.10.3720.10">
    <property type="entry name" value="MetI-like"/>
    <property type="match status" value="1"/>
</dbReference>
<keyword evidence="6 7" id="KW-0472">Membrane</keyword>
<protein>
    <submittedName>
        <fullName evidence="9">ABC transporter permease</fullName>
    </submittedName>
</protein>
<evidence type="ECO:0000256" key="6">
    <source>
        <dbReference type="ARBA" id="ARBA00023136"/>
    </source>
</evidence>
<feature type="transmembrane region" description="Helical" evidence="7">
    <location>
        <begin position="146"/>
        <end position="166"/>
    </location>
</feature>
<evidence type="ECO:0000256" key="1">
    <source>
        <dbReference type="ARBA" id="ARBA00004651"/>
    </source>
</evidence>
<gene>
    <name evidence="9" type="ORF">AB8O55_27180</name>
</gene>